<dbReference type="HOGENOM" id="CLU_2083433_0_0_7"/>
<gene>
    <name evidence="1" type="ordered locus">STAUR_2425</name>
</gene>
<name>E3FG94_STIAD</name>
<keyword evidence="2" id="KW-1185">Reference proteome</keyword>
<dbReference type="AlphaFoldDB" id="E3FG94"/>
<dbReference type="Proteomes" id="UP000001351">
    <property type="component" value="Chromosome"/>
</dbReference>
<dbReference type="KEGG" id="sur:STAUR_2425"/>
<dbReference type="EMBL" id="CP002271">
    <property type="protein sequence ID" value="ADO70229.1"/>
    <property type="molecule type" value="Genomic_DNA"/>
</dbReference>
<evidence type="ECO:0000313" key="2">
    <source>
        <dbReference type="Proteomes" id="UP000001351"/>
    </source>
</evidence>
<organism evidence="1 2">
    <name type="scientific">Stigmatella aurantiaca (strain DW4/3-1)</name>
    <dbReference type="NCBI Taxonomy" id="378806"/>
    <lineage>
        <taxon>Bacteria</taxon>
        <taxon>Pseudomonadati</taxon>
        <taxon>Myxococcota</taxon>
        <taxon>Myxococcia</taxon>
        <taxon>Myxococcales</taxon>
        <taxon>Cystobacterineae</taxon>
        <taxon>Archangiaceae</taxon>
        <taxon>Stigmatella</taxon>
    </lineage>
</organism>
<dbReference type="OrthoDB" id="5526257at2"/>
<evidence type="ECO:0000313" key="1">
    <source>
        <dbReference type="EMBL" id="ADO70229.1"/>
    </source>
</evidence>
<protein>
    <submittedName>
        <fullName evidence="1">Uncharacterized protein</fullName>
    </submittedName>
</protein>
<reference evidence="1 2" key="1">
    <citation type="journal article" date="2011" name="Mol. Biol. Evol.">
        <title>Comparative genomic analysis of fruiting body formation in Myxococcales.</title>
        <authorList>
            <person name="Huntley S."/>
            <person name="Hamann N."/>
            <person name="Wegener-Feldbrugge S."/>
            <person name="Treuner-Lange A."/>
            <person name="Kube M."/>
            <person name="Reinhardt R."/>
            <person name="Klages S."/>
            <person name="Muller R."/>
            <person name="Ronning C.M."/>
            <person name="Nierman W.C."/>
            <person name="Sogaard-Andersen L."/>
        </authorList>
    </citation>
    <scope>NUCLEOTIDE SEQUENCE [LARGE SCALE GENOMIC DNA]</scope>
    <source>
        <strain evidence="1 2">DW4/3-1</strain>
    </source>
</reference>
<accession>E3FG94</accession>
<dbReference type="RefSeq" id="WP_013375225.1">
    <property type="nucleotide sequence ID" value="NC_014623.1"/>
</dbReference>
<sequence length="117" mass="13162">MGVAKADLRFVDVLVIEEGPAAGPRPRVETFSFKSRDLRFLEQRELATQMVADAAAALRYYGETVRIRRPGLRLEVRVQRVRLVYEGNQLKPKKVGVLEAALDAIREEVDGVEVVVQ</sequence>
<dbReference type="STRING" id="378806.STAUR_2425"/>
<proteinExistence type="predicted"/>